<comment type="caution">
    <text evidence="5">The sequence shown here is derived from an EMBL/GenBank/DDBJ whole genome shotgun (WGS) entry which is preliminary data.</text>
</comment>
<evidence type="ECO:0000259" key="4">
    <source>
        <dbReference type="Pfam" id="PF01494"/>
    </source>
</evidence>
<keyword evidence="6" id="KW-1185">Reference proteome</keyword>
<dbReference type="PANTHER" id="PTHR45934">
    <property type="entry name" value="FAD/NAD(P)-BINDING OXIDOREDUCTASE FAMILY PROTEIN"/>
    <property type="match status" value="1"/>
</dbReference>
<evidence type="ECO:0000313" key="5">
    <source>
        <dbReference type="EMBL" id="KAK7857512.1"/>
    </source>
</evidence>
<dbReference type="Gene3D" id="3.50.50.60">
    <property type="entry name" value="FAD/NAD(P)-binding domain"/>
    <property type="match status" value="1"/>
</dbReference>
<dbReference type="InterPro" id="IPR002938">
    <property type="entry name" value="FAD-bd"/>
</dbReference>
<reference evidence="5 6" key="1">
    <citation type="journal article" date="2018" name="Sci. Data">
        <title>The draft genome sequence of cork oak.</title>
        <authorList>
            <person name="Ramos A.M."/>
            <person name="Usie A."/>
            <person name="Barbosa P."/>
            <person name="Barros P.M."/>
            <person name="Capote T."/>
            <person name="Chaves I."/>
            <person name="Simoes F."/>
            <person name="Abreu I."/>
            <person name="Carrasquinho I."/>
            <person name="Faro C."/>
            <person name="Guimaraes J.B."/>
            <person name="Mendonca D."/>
            <person name="Nobrega F."/>
            <person name="Rodrigues L."/>
            <person name="Saibo N.J.M."/>
            <person name="Varela M.C."/>
            <person name="Egas C."/>
            <person name="Matos J."/>
            <person name="Miguel C.M."/>
            <person name="Oliveira M.M."/>
            <person name="Ricardo C.P."/>
            <person name="Goncalves S."/>
        </authorList>
    </citation>
    <scope>NUCLEOTIDE SEQUENCE [LARGE SCALE GENOMIC DNA]</scope>
    <source>
        <strain evidence="6">cv. HL8</strain>
    </source>
</reference>
<dbReference type="AlphaFoldDB" id="A0AAW0M1U7"/>
<proteinExistence type="inferred from homology"/>
<dbReference type="GO" id="GO:0071949">
    <property type="term" value="F:FAD binding"/>
    <property type="evidence" value="ECO:0007669"/>
    <property type="project" value="InterPro"/>
</dbReference>
<evidence type="ECO:0000256" key="1">
    <source>
        <dbReference type="ARBA" id="ARBA00023002"/>
    </source>
</evidence>
<dbReference type="InterPro" id="IPR036188">
    <property type="entry name" value="FAD/NAD-bd_sf"/>
</dbReference>
<sequence>MHMHFVLNKLGEVFDQIRVVIENTELDSFIPYPLRNVSKGNVCVAGDALYLMIPDIGQGGCAALEDSVVLARCLAKALSEKSSKESKENNKREMDENKRIEMGLKKYAKERKWESIEFISTAYIAGFIQQSNDKIMAFLRDKILATFLAGLQLKKADFDCGKHRIS</sequence>
<keyword evidence="1" id="KW-0560">Oxidoreductase</keyword>
<dbReference type="PANTHER" id="PTHR45934:SF20">
    <property type="entry name" value="MONOOXYGENASE 2-RELATED"/>
    <property type="match status" value="1"/>
</dbReference>
<dbReference type="Pfam" id="PF01494">
    <property type="entry name" value="FAD_binding_3"/>
    <property type="match status" value="1"/>
</dbReference>
<comment type="similarity">
    <text evidence="3">Belongs to the 3-hydroxybenzoate 6-hydroxylase family.</text>
</comment>
<dbReference type="Proteomes" id="UP000237347">
    <property type="component" value="Unassembled WGS sequence"/>
</dbReference>
<dbReference type="GO" id="GO:0004497">
    <property type="term" value="F:monooxygenase activity"/>
    <property type="evidence" value="ECO:0007669"/>
    <property type="project" value="UniProtKB-KW"/>
</dbReference>
<dbReference type="SUPFAM" id="SSF51905">
    <property type="entry name" value="FAD/NAD(P)-binding domain"/>
    <property type="match status" value="1"/>
</dbReference>
<dbReference type="EMBL" id="PKMF04000026">
    <property type="protein sequence ID" value="KAK7857512.1"/>
    <property type="molecule type" value="Genomic_DNA"/>
</dbReference>
<feature type="domain" description="FAD-binding" evidence="4">
    <location>
        <begin position="35"/>
        <end position="85"/>
    </location>
</feature>
<gene>
    <name evidence="5" type="primary">MO3_14</name>
    <name evidence="5" type="ORF">CFP56_017033</name>
</gene>
<evidence type="ECO:0000256" key="3">
    <source>
        <dbReference type="ARBA" id="ARBA00024018"/>
    </source>
</evidence>
<accession>A0AAW0M1U7</accession>
<evidence type="ECO:0000256" key="2">
    <source>
        <dbReference type="ARBA" id="ARBA00023033"/>
    </source>
</evidence>
<dbReference type="InterPro" id="IPR044560">
    <property type="entry name" value="MOase"/>
</dbReference>
<protein>
    <submittedName>
        <fullName evidence="5">Monooxygenase 3</fullName>
    </submittedName>
</protein>
<evidence type="ECO:0000313" key="6">
    <source>
        <dbReference type="Proteomes" id="UP000237347"/>
    </source>
</evidence>
<organism evidence="5 6">
    <name type="scientific">Quercus suber</name>
    <name type="common">Cork oak</name>
    <dbReference type="NCBI Taxonomy" id="58331"/>
    <lineage>
        <taxon>Eukaryota</taxon>
        <taxon>Viridiplantae</taxon>
        <taxon>Streptophyta</taxon>
        <taxon>Embryophyta</taxon>
        <taxon>Tracheophyta</taxon>
        <taxon>Spermatophyta</taxon>
        <taxon>Magnoliopsida</taxon>
        <taxon>eudicotyledons</taxon>
        <taxon>Gunneridae</taxon>
        <taxon>Pentapetalae</taxon>
        <taxon>rosids</taxon>
        <taxon>fabids</taxon>
        <taxon>Fagales</taxon>
        <taxon>Fagaceae</taxon>
        <taxon>Quercus</taxon>
    </lineage>
</organism>
<name>A0AAW0M1U7_QUESU</name>
<keyword evidence="2 5" id="KW-0503">Monooxygenase</keyword>